<evidence type="ECO:0000313" key="1">
    <source>
        <dbReference type="EMBL" id="KAF4454172.1"/>
    </source>
</evidence>
<sequence>MSANYNAMIEYWGLGCPNGGKVCICEGARSEFIGCCLSDPCADGSGTCPEKHIRQTTFSEDKYAYVPIQDCDSAEGKDNWYTCEFNKPPFLGCC</sequence>
<accession>A0A8H4PAX0</accession>
<dbReference type="EMBL" id="JAADYS010002825">
    <property type="protein sequence ID" value="KAF4454172.1"/>
    <property type="molecule type" value="Genomic_DNA"/>
</dbReference>
<reference evidence="1 2" key="1">
    <citation type="submission" date="2020-01" db="EMBL/GenBank/DDBJ databases">
        <title>Identification and distribution of gene clusters putatively required for synthesis of sphingolipid metabolism inhibitors in phylogenetically diverse species of the filamentous fungus Fusarium.</title>
        <authorList>
            <person name="Kim H.-S."/>
            <person name="Busman M."/>
            <person name="Brown D.W."/>
            <person name="Divon H."/>
            <person name="Uhlig S."/>
            <person name="Proctor R.H."/>
        </authorList>
    </citation>
    <scope>NUCLEOTIDE SEQUENCE [LARGE SCALE GENOMIC DNA]</scope>
    <source>
        <strain evidence="1 2">NRRL 20459</strain>
    </source>
</reference>
<dbReference type="AlphaFoldDB" id="A0A8H4PAX0"/>
<organism evidence="1 2">
    <name type="scientific">Fusarium albosuccineum</name>
    <dbReference type="NCBI Taxonomy" id="1237068"/>
    <lineage>
        <taxon>Eukaryota</taxon>
        <taxon>Fungi</taxon>
        <taxon>Dikarya</taxon>
        <taxon>Ascomycota</taxon>
        <taxon>Pezizomycotina</taxon>
        <taxon>Sordariomycetes</taxon>
        <taxon>Hypocreomycetidae</taxon>
        <taxon>Hypocreales</taxon>
        <taxon>Nectriaceae</taxon>
        <taxon>Fusarium</taxon>
        <taxon>Fusarium decemcellulare species complex</taxon>
    </lineage>
</organism>
<evidence type="ECO:0000313" key="2">
    <source>
        <dbReference type="Proteomes" id="UP000554235"/>
    </source>
</evidence>
<protein>
    <submittedName>
        <fullName evidence="1">Uncharacterized protein</fullName>
    </submittedName>
</protein>
<feature type="non-terminal residue" evidence="1">
    <location>
        <position position="94"/>
    </location>
</feature>
<proteinExistence type="predicted"/>
<comment type="caution">
    <text evidence="1">The sequence shown here is derived from an EMBL/GenBank/DDBJ whole genome shotgun (WGS) entry which is preliminary data.</text>
</comment>
<gene>
    <name evidence="1" type="ORF">FALBO_15865</name>
</gene>
<dbReference type="Proteomes" id="UP000554235">
    <property type="component" value="Unassembled WGS sequence"/>
</dbReference>
<dbReference type="OrthoDB" id="3692311at2759"/>
<name>A0A8H4PAX0_9HYPO</name>
<keyword evidence="2" id="KW-1185">Reference proteome</keyword>